<proteinExistence type="predicted"/>
<sequence>MKKIVASLYALLSASVVACGSPEAAVTDSPWSSVATGMSGDWGWRLVQSTKGEHRCLGLVAGRDGEVPSTKAAGRALAQPRKDDDVRASGSCSFVGTLSKTTTRDVKLELDDTSTLSAGMVSAKAMTLLAGTVTTPTQPIVDIEGLPRARYWLAPNLDTSCTFDLQGADGAAVAFTTPL</sequence>
<keyword evidence="1" id="KW-0732">Signal</keyword>
<feature type="signal peptide" evidence="1">
    <location>
        <begin position="1"/>
        <end position="18"/>
    </location>
</feature>
<dbReference type="Proteomes" id="UP000323565">
    <property type="component" value="Chromosome"/>
</dbReference>
<evidence type="ECO:0008006" key="4">
    <source>
        <dbReference type="Google" id="ProtNLM"/>
    </source>
</evidence>
<gene>
    <name evidence="2" type="ORF">FV141_02390</name>
</gene>
<name>A0ABX5Z6F5_9MICO</name>
<accession>A0ABX5Z6F5</accession>
<evidence type="ECO:0000313" key="3">
    <source>
        <dbReference type="Proteomes" id="UP000323565"/>
    </source>
</evidence>
<feature type="chain" id="PRO_5045462232" description="DUF306 domain-containing protein" evidence="1">
    <location>
        <begin position="19"/>
        <end position="179"/>
    </location>
</feature>
<organism evidence="2 3">
    <name type="scientific">Dermacoccus abyssi</name>
    <dbReference type="NCBI Taxonomy" id="322596"/>
    <lineage>
        <taxon>Bacteria</taxon>
        <taxon>Bacillati</taxon>
        <taxon>Actinomycetota</taxon>
        <taxon>Actinomycetes</taxon>
        <taxon>Micrococcales</taxon>
        <taxon>Dermacoccaceae</taxon>
        <taxon>Dermacoccus</taxon>
    </lineage>
</organism>
<keyword evidence="3" id="KW-1185">Reference proteome</keyword>
<evidence type="ECO:0000313" key="2">
    <source>
        <dbReference type="EMBL" id="QEH92516.1"/>
    </source>
</evidence>
<evidence type="ECO:0000256" key="1">
    <source>
        <dbReference type="SAM" id="SignalP"/>
    </source>
</evidence>
<dbReference type="PROSITE" id="PS51257">
    <property type="entry name" value="PROKAR_LIPOPROTEIN"/>
    <property type="match status" value="1"/>
</dbReference>
<dbReference type="EMBL" id="CP043031">
    <property type="protein sequence ID" value="QEH92516.1"/>
    <property type="molecule type" value="Genomic_DNA"/>
</dbReference>
<reference evidence="2 3" key="1">
    <citation type="submission" date="2019-08" db="EMBL/GenBank/DDBJ databases">
        <title>Dermacoccus abyssi strain HZAU 226, whole genome Nanopore sequencing project.</title>
        <authorList>
            <person name="Guo A."/>
            <person name="Zhang X."/>
            <person name="Ruan Y."/>
            <person name="Liu W."/>
            <person name="Chen Q."/>
            <person name="Gu L."/>
        </authorList>
    </citation>
    <scope>NUCLEOTIDE SEQUENCE [LARGE SCALE GENOMIC DNA]</scope>
    <source>
        <strain evidence="2 3">HZAU 226</strain>
    </source>
</reference>
<protein>
    <recommendedName>
        <fullName evidence="4">DUF306 domain-containing protein</fullName>
    </recommendedName>
</protein>